<dbReference type="InterPro" id="IPR009030">
    <property type="entry name" value="Growth_fac_rcpt_cys_sf"/>
</dbReference>
<dbReference type="RefSeq" id="XP_001445685.1">
    <property type="nucleotide sequence ID" value="XM_001445648.1"/>
</dbReference>
<dbReference type="eggNOG" id="KOG3525">
    <property type="taxonomic scope" value="Eukaryota"/>
</dbReference>
<accession>A0D5H1</accession>
<evidence type="ECO:0000313" key="1">
    <source>
        <dbReference type="EMBL" id="CAK78288.1"/>
    </source>
</evidence>
<sequence length="375" mass="42220">TVAFKIYYSCLTCEITSIRCNSCQVNSYRTYNAFLQSCLCNDHYYDSGNVICQECHYSCLQCNTLGADQCISCQPQAASFRILNGKVCECLLGYYDDGFTPNCQKCFYKCLSCITSQTQCTSCVQTRQLYQNQCLCDPGYYDSGLSNCSKCDSNCYNCNFNSKFCTACDLSILRILNTYDNTCYCQPGTTEIDGQCQYCDGTYLSNLDDKCNTCNSTCETCDGLDTFCLSCSQDKNRILNKSNHTCICIDGYYEDIVNNSCLQCDQTCLTCFGKSSNCTQCDSSLNLTLNQQNLCICKSGSFFNLVAQQCQVCHYSCTECQTQTQCIACELVTRYFDSDTSQCICKDGFYEANQNSCLSNNYENMLNLIKQMFNL</sequence>
<dbReference type="InterPro" id="IPR006212">
    <property type="entry name" value="Furin_repeat"/>
</dbReference>
<feature type="non-terminal residue" evidence="1">
    <location>
        <position position="1"/>
    </location>
</feature>
<dbReference type="SUPFAM" id="SSF57184">
    <property type="entry name" value="Growth factor receptor domain"/>
    <property type="match status" value="2"/>
</dbReference>
<gene>
    <name evidence="1" type="ORF">GSPATT00039271001</name>
</gene>
<dbReference type="HOGENOM" id="CLU_610552_0_0_1"/>
<dbReference type="STRING" id="5888.A0D5H1"/>
<dbReference type="SMART" id="SM00261">
    <property type="entry name" value="FU"/>
    <property type="match status" value="5"/>
</dbReference>
<organism evidence="1 2">
    <name type="scientific">Paramecium tetraurelia</name>
    <dbReference type="NCBI Taxonomy" id="5888"/>
    <lineage>
        <taxon>Eukaryota</taxon>
        <taxon>Sar</taxon>
        <taxon>Alveolata</taxon>
        <taxon>Ciliophora</taxon>
        <taxon>Intramacronucleata</taxon>
        <taxon>Oligohymenophorea</taxon>
        <taxon>Peniculida</taxon>
        <taxon>Parameciidae</taxon>
        <taxon>Paramecium</taxon>
    </lineage>
</organism>
<dbReference type="GeneID" id="5031469"/>
<name>A0D5H1_PARTE</name>
<dbReference type="EMBL" id="CT868300">
    <property type="protein sequence ID" value="CAK78288.1"/>
    <property type="molecule type" value="Genomic_DNA"/>
</dbReference>
<dbReference type="PANTHER" id="PTHR15332">
    <property type="entry name" value="PROPROTEIN CONVERTASE SUBTILISIN_KEXIN TYPE 5-LIKE"/>
    <property type="match status" value="1"/>
</dbReference>
<protein>
    <submittedName>
        <fullName evidence="1">Uncharacterized protein</fullName>
    </submittedName>
</protein>
<dbReference type="OMA" id="CIACELV"/>
<keyword evidence="2" id="KW-1185">Reference proteome</keyword>
<proteinExistence type="predicted"/>
<dbReference type="KEGG" id="ptm:GSPATT00039271001"/>
<dbReference type="PANTHER" id="PTHR15332:SF175">
    <property type="entry name" value="PROPROTEIN CONVERTASE SUBTILISIN_KEXIN TYPE 5-LIKE"/>
    <property type="match status" value="1"/>
</dbReference>
<dbReference type="AlphaFoldDB" id="A0D5H1"/>
<dbReference type="Gene3D" id="2.10.220.10">
    <property type="entry name" value="Hormone Receptor, Insulin-like Growth Factor Receptor 1, Chain A, domain 2"/>
    <property type="match status" value="3"/>
</dbReference>
<evidence type="ECO:0000313" key="2">
    <source>
        <dbReference type="Proteomes" id="UP000000600"/>
    </source>
</evidence>
<reference evidence="1 2" key="1">
    <citation type="journal article" date="2006" name="Nature">
        <title>Global trends of whole-genome duplications revealed by the ciliate Paramecium tetraurelia.</title>
        <authorList>
            <consortium name="Genoscope"/>
            <person name="Aury J.-M."/>
            <person name="Jaillon O."/>
            <person name="Duret L."/>
            <person name="Noel B."/>
            <person name="Jubin C."/>
            <person name="Porcel B.M."/>
            <person name="Segurens B."/>
            <person name="Daubin V."/>
            <person name="Anthouard V."/>
            <person name="Aiach N."/>
            <person name="Arnaiz O."/>
            <person name="Billaut A."/>
            <person name="Beisson J."/>
            <person name="Blanc I."/>
            <person name="Bouhouche K."/>
            <person name="Camara F."/>
            <person name="Duharcourt S."/>
            <person name="Guigo R."/>
            <person name="Gogendeau D."/>
            <person name="Katinka M."/>
            <person name="Keller A.-M."/>
            <person name="Kissmehl R."/>
            <person name="Klotz C."/>
            <person name="Koll F."/>
            <person name="Le Moue A."/>
            <person name="Lepere C."/>
            <person name="Malinsky S."/>
            <person name="Nowacki M."/>
            <person name="Nowak J.K."/>
            <person name="Plattner H."/>
            <person name="Poulain J."/>
            <person name="Ruiz F."/>
            <person name="Serrano V."/>
            <person name="Zagulski M."/>
            <person name="Dessen P."/>
            <person name="Betermier M."/>
            <person name="Weissenbach J."/>
            <person name="Scarpelli C."/>
            <person name="Schachter V."/>
            <person name="Sperling L."/>
            <person name="Meyer E."/>
            <person name="Cohen J."/>
            <person name="Wincker P."/>
        </authorList>
    </citation>
    <scope>NUCLEOTIDE SEQUENCE [LARGE SCALE GENOMIC DNA]</scope>
    <source>
        <strain evidence="1 2">Stock d4-2</strain>
    </source>
</reference>
<dbReference type="OrthoDB" id="300641at2759"/>
<dbReference type="InParanoid" id="A0D5H1"/>
<dbReference type="Proteomes" id="UP000000600">
    <property type="component" value="Unassembled WGS sequence"/>
</dbReference>